<reference evidence="1" key="1">
    <citation type="submission" date="2013-07" db="EMBL/GenBank/DDBJ databases">
        <title>The genome of an arbuscular mycorrhizal fungus provides insights into the evolution of the oldest plant symbiosis.</title>
        <authorList>
            <consortium name="DOE Joint Genome Institute"/>
            <person name="Tisserant E."/>
            <person name="Malbreil M."/>
            <person name="Kuo A."/>
            <person name="Kohler A."/>
            <person name="Symeonidi A."/>
            <person name="Balestrini R."/>
            <person name="Charron P."/>
            <person name="Duensing N."/>
            <person name="Frei-dit-Frey N."/>
            <person name="Gianinazzi-Pearson V."/>
            <person name="Gilbert B."/>
            <person name="Handa Y."/>
            <person name="Hijri M."/>
            <person name="Kaul R."/>
            <person name="Kawaguchi M."/>
            <person name="Krajinski F."/>
            <person name="Lammers P."/>
            <person name="Lapierre D."/>
            <person name="Masclaux F.G."/>
            <person name="Murat C."/>
            <person name="Morin E."/>
            <person name="Ndikumana S."/>
            <person name="Pagni M."/>
            <person name="Petitpierre D."/>
            <person name="Requena N."/>
            <person name="Rosikiewicz P."/>
            <person name="Riley R."/>
            <person name="Saito K."/>
            <person name="San Clemente H."/>
            <person name="Shapiro H."/>
            <person name="van Tuinen D."/>
            <person name="Becard G."/>
            <person name="Bonfante P."/>
            <person name="Paszkowski U."/>
            <person name="Shachar-Hill Y."/>
            <person name="Young J.P."/>
            <person name="Sanders I.R."/>
            <person name="Henrissat B."/>
            <person name="Rensing S.A."/>
            <person name="Grigoriev I.V."/>
            <person name="Corradi N."/>
            <person name="Roux C."/>
            <person name="Martin F."/>
        </authorList>
    </citation>
    <scope>NUCLEOTIDE SEQUENCE</scope>
    <source>
        <strain evidence="1">DAOM 197198</strain>
    </source>
</reference>
<accession>U9V5S4</accession>
<dbReference type="AlphaFoldDB" id="U9V5S4"/>
<protein>
    <submittedName>
        <fullName evidence="1">Uncharacterized protein</fullName>
    </submittedName>
</protein>
<proteinExistence type="predicted"/>
<dbReference type="EMBL" id="KI274920">
    <property type="protein sequence ID" value="ESA23256.1"/>
    <property type="molecule type" value="Genomic_DNA"/>
</dbReference>
<gene>
    <name evidence="1" type="ORF">GLOINDRAFT_15622</name>
</gene>
<organism evidence="1">
    <name type="scientific">Rhizophagus irregularis (strain DAOM 181602 / DAOM 197198 / MUCL 43194)</name>
    <name type="common">Arbuscular mycorrhizal fungus</name>
    <name type="synonym">Glomus intraradices</name>
    <dbReference type="NCBI Taxonomy" id="747089"/>
    <lineage>
        <taxon>Eukaryota</taxon>
        <taxon>Fungi</taxon>
        <taxon>Fungi incertae sedis</taxon>
        <taxon>Mucoromycota</taxon>
        <taxon>Glomeromycotina</taxon>
        <taxon>Glomeromycetes</taxon>
        <taxon>Glomerales</taxon>
        <taxon>Glomeraceae</taxon>
        <taxon>Rhizophagus</taxon>
    </lineage>
</organism>
<sequence>MFHFYYNDSSIKKIIVQSVVKGHSILNNGKSSEKEEEEEDIDVDLVICILF</sequence>
<evidence type="ECO:0000313" key="1">
    <source>
        <dbReference type="EMBL" id="ESA23256.1"/>
    </source>
</evidence>
<dbReference type="HOGENOM" id="CLU_3107506_0_0_1"/>
<name>U9V5S4_RHIID</name>